<geneLocation type="nucleomorph" evidence="1"/>
<organism evidence="1 2">
    <name type="scientific">Cryptomonas paramaecium</name>
    <dbReference type="NCBI Taxonomy" id="2898"/>
    <lineage>
        <taxon>Eukaryota</taxon>
        <taxon>Cryptophyceae</taxon>
        <taxon>Cryptomonadales</taxon>
        <taxon>Cryptomonadaceae</taxon>
        <taxon>Cryptomonas</taxon>
    </lineage>
</organism>
<evidence type="ECO:0000313" key="2">
    <source>
        <dbReference type="Proteomes" id="UP000243423"/>
    </source>
</evidence>
<sequence>MVCYFKKKAYRQQLEKNLFDWTCFLNNIYSCSFGKKNKMISYTRNKAKGSGILNTVYQKKKKEKSIKNLENINLTNKINKHIYKIPFFVLNNSLKKNFMSLGYMIKNVKNIFTFISLNTKESKILRCNKICSSENKNTLVSYASKIFFTLHGVHFGCRFFEKTNKICLFKKQLIPLKMTYEILFEYYKHLSGFALKKNAILYNFKFVPHYTIESCGIFNTRIILVKKNYEFRKENFVSIENKLNRHRKVYYGYCDFFKKNHNIHNKLTWVFSKNIKLPFFSFTENLVLYINAFQHSYLTISKYVNLEFSFFNKKKTITHIFSTKKATYSLICIPIKLSWIFDIINNYSMLPTCLSWTKNKKKLIRILFI</sequence>
<gene>
    <name evidence="1" type="ORF">CPARA_1gp144</name>
</gene>
<dbReference type="RefSeq" id="XP_003239700.1">
    <property type="nucleotide sequence ID" value="XM_003239652.1"/>
</dbReference>
<accession>F2HHK6</accession>
<dbReference type="GeneID" id="10447035"/>
<dbReference type="AlphaFoldDB" id="F2HHK6"/>
<protein>
    <submittedName>
        <fullName evidence="1">Uncharacterized protein</fullName>
    </submittedName>
</protein>
<evidence type="ECO:0000313" key="1">
    <source>
        <dbReference type="EMBL" id="AEA38802.1"/>
    </source>
</evidence>
<name>F2HHK6_9CRYP</name>
<dbReference type="EMBL" id="CP002172">
    <property type="protein sequence ID" value="AEA38802.1"/>
    <property type="molecule type" value="Genomic_DNA"/>
</dbReference>
<dbReference type="Proteomes" id="UP000243423">
    <property type="component" value="Nucleomorph 1"/>
</dbReference>
<reference evidence="1 2" key="1">
    <citation type="journal article" date="2011" name="Genome Biol. Evol.">
        <title>Complete nucleomorph genome sequence of the nonphotosynthetic alga Cryptomonas paramecium reveals a core nucleomorph gene set.</title>
        <authorList>
            <person name="Tanifuji G."/>
            <person name="Onodera N.T."/>
            <person name="Wheeler T.J."/>
            <person name="Dlutek M."/>
            <person name="Donaher N."/>
            <person name="Archibald J.M."/>
        </authorList>
    </citation>
    <scope>NUCLEOTIDE SEQUENCE [LARGE SCALE GENOMIC DNA]</scope>
    <source>
        <strain evidence="1 2">CCAP977/2A</strain>
    </source>
</reference>
<keyword evidence="1" id="KW-0542">Nucleomorph</keyword>
<proteinExistence type="predicted"/>